<dbReference type="Proteomes" id="UP000836788">
    <property type="component" value="Chromosome 19"/>
</dbReference>
<feature type="region of interest" description="Disordered" evidence="1">
    <location>
        <begin position="731"/>
        <end position="772"/>
    </location>
</feature>
<evidence type="ECO:0000256" key="1">
    <source>
        <dbReference type="SAM" id="MobiDB-lite"/>
    </source>
</evidence>
<gene>
    <name evidence="2" type="ORF">PTTT1_LOCUS22585</name>
</gene>
<feature type="region of interest" description="Disordered" evidence="1">
    <location>
        <begin position="353"/>
        <end position="606"/>
    </location>
</feature>
<organism evidence="2">
    <name type="scientific">Phaeodactylum tricornutum</name>
    <name type="common">Diatom</name>
    <dbReference type="NCBI Taxonomy" id="2850"/>
    <lineage>
        <taxon>Eukaryota</taxon>
        <taxon>Sar</taxon>
        <taxon>Stramenopiles</taxon>
        <taxon>Ochrophyta</taxon>
        <taxon>Bacillariophyta</taxon>
        <taxon>Bacillariophyceae</taxon>
        <taxon>Bacillariophycidae</taxon>
        <taxon>Naviculales</taxon>
        <taxon>Phaeodactylaceae</taxon>
        <taxon>Phaeodactylum</taxon>
    </lineage>
</organism>
<feature type="compositionally biased region" description="Low complexity" evidence="1">
    <location>
        <begin position="360"/>
        <end position="373"/>
    </location>
</feature>
<feature type="compositionally biased region" description="Basic and acidic residues" evidence="1">
    <location>
        <begin position="561"/>
        <end position="605"/>
    </location>
</feature>
<feature type="compositionally biased region" description="Basic and acidic residues" evidence="1">
    <location>
        <begin position="487"/>
        <end position="535"/>
    </location>
</feature>
<dbReference type="AlphaFoldDB" id="A0A8J9S901"/>
<feature type="region of interest" description="Disordered" evidence="1">
    <location>
        <begin position="203"/>
        <end position="234"/>
    </location>
</feature>
<feature type="compositionally biased region" description="Polar residues" evidence="1">
    <location>
        <begin position="144"/>
        <end position="156"/>
    </location>
</feature>
<evidence type="ECO:0000313" key="2">
    <source>
        <dbReference type="EMBL" id="CAG9283377.1"/>
    </source>
</evidence>
<feature type="compositionally biased region" description="Basic and acidic residues" evidence="1">
    <location>
        <begin position="210"/>
        <end position="234"/>
    </location>
</feature>
<name>A0A8J9S901_PHATR</name>
<feature type="compositionally biased region" description="Basic and acidic residues" evidence="1">
    <location>
        <begin position="445"/>
        <end position="462"/>
    </location>
</feature>
<dbReference type="EMBL" id="OU594960">
    <property type="protein sequence ID" value="CAG9283377.1"/>
    <property type="molecule type" value="Genomic_DNA"/>
</dbReference>
<protein>
    <submittedName>
        <fullName evidence="2">Uncharacterized protein</fullName>
    </submittedName>
</protein>
<feature type="region of interest" description="Disordered" evidence="1">
    <location>
        <begin position="1"/>
        <end position="186"/>
    </location>
</feature>
<proteinExistence type="predicted"/>
<feature type="compositionally biased region" description="Low complexity" evidence="1">
    <location>
        <begin position="16"/>
        <end position="29"/>
    </location>
</feature>
<sequence length="772" mass="88437">MDRWIPLPSKTSSRRTPATSSNQTSSTATRNPSQTAATVPRSHRPSKSSQTRRSSRASTSPVVPTGHSSRHHEPTFASDTSWWDDATSPTLASAWDPSQFVSPKHSVHQSTNQATDSNTTTRRRTYEDAPASTGRRGVTERRSNTPVASSPLQSYWSDDDEDDDHDGRMDLHNNPFPSDAVPRSLGPVDLDAMEDELDNAFVPQSEDTSPETRHQHHPNEVYDNHGRYHDNRRDTDEDFVDRHYQPVTEKGYNNHHYQTKEGFVDQQYKMEKQYTDRHYETEEQYNDRHYESEKQYNNRHYQTEEQIDNKRYAHNGFEAETPEHQNFDHYYQQEKELQEQLEHQDWHHEAHAEPEPFVVTDTTPAPLLDTTTTSNLVFQDDEDDDDPYHPYNRAPSRTPVEVVSQTREASSSRHRPNTSPETNQSHPPRSQSYSVPDYSDSEESYQDRKFISNDEHSQESFDNRSYTNEPPVGIQPSPWASGSSPGYHEESEYESEKETEYEIAERIAQDAMETRVDELESEKYPERPTVERVLDWEAVLQKPKSTGQTGATAPYGASSSQRERRQQQQDKEKEAQVEAEKYSHRNVQEEKKEDDHALRAKKSADTPDEITLELERDAAVARASHLATDLAASHAKIDELQDHVIYLQEQLLAYQDRDQEQMNVSQHRSSLNQTLLLNQGLSSIGNMFTRPGNGSKEDARSALLRSWHSSVPKTNLTTARTATITPTKADVPQSTIDNAFPHDPFAETVNPKRSPVTPYRKLNDSKTSQMSF</sequence>
<feature type="compositionally biased region" description="Polar residues" evidence="1">
    <location>
        <begin position="77"/>
        <end position="91"/>
    </location>
</feature>
<feature type="compositionally biased region" description="Polar residues" evidence="1">
    <location>
        <begin position="108"/>
        <end position="120"/>
    </location>
</feature>
<feature type="compositionally biased region" description="Low complexity" evidence="1">
    <location>
        <begin position="47"/>
        <end position="65"/>
    </location>
</feature>
<feature type="compositionally biased region" description="Polar residues" evidence="1">
    <location>
        <begin position="417"/>
        <end position="434"/>
    </location>
</feature>
<reference evidence="2" key="1">
    <citation type="submission" date="2022-02" db="EMBL/GenBank/DDBJ databases">
        <authorList>
            <person name="Giguere J D."/>
        </authorList>
    </citation>
    <scope>NUCLEOTIDE SEQUENCE</scope>
    <source>
        <strain evidence="2">CCAP 1055/1</strain>
    </source>
</reference>
<accession>A0A8J9S901</accession>